<evidence type="ECO:0000256" key="1">
    <source>
        <dbReference type="SAM" id="Coils"/>
    </source>
</evidence>
<dbReference type="EMBL" id="ML978128">
    <property type="protein sequence ID" value="KAF2097569.1"/>
    <property type="molecule type" value="Genomic_DNA"/>
</dbReference>
<protein>
    <submittedName>
        <fullName evidence="3">Uncharacterized protein</fullName>
    </submittedName>
</protein>
<dbReference type="Proteomes" id="UP000799772">
    <property type="component" value="Unassembled WGS sequence"/>
</dbReference>
<organism evidence="3 4">
    <name type="scientific">Rhizodiscina lignyota</name>
    <dbReference type="NCBI Taxonomy" id="1504668"/>
    <lineage>
        <taxon>Eukaryota</taxon>
        <taxon>Fungi</taxon>
        <taxon>Dikarya</taxon>
        <taxon>Ascomycota</taxon>
        <taxon>Pezizomycotina</taxon>
        <taxon>Dothideomycetes</taxon>
        <taxon>Pleosporomycetidae</taxon>
        <taxon>Aulographales</taxon>
        <taxon>Rhizodiscinaceae</taxon>
        <taxon>Rhizodiscina</taxon>
    </lineage>
</organism>
<comment type="caution">
    <text evidence="3">The sequence shown here is derived from an EMBL/GenBank/DDBJ whole genome shotgun (WGS) entry which is preliminary data.</text>
</comment>
<feature type="region of interest" description="Disordered" evidence="2">
    <location>
        <begin position="318"/>
        <end position="487"/>
    </location>
</feature>
<name>A0A9P4M997_9PEZI</name>
<feature type="compositionally biased region" description="Basic residues" evidence="2">
    <location>
        <begin position="329"/>
        <end position="338"/>
    </location>
</feature>
<feature type="compositionally biased region" description="Low complexity" evidence="2">
    <location>
        <begin position="433"/>
        <end position="446"/>
    </location>
</feature>
<feature type="coiled-coil region" evidence="1">
    <location>
        <begin position="201"/>
        <end position="228"/>
    </location>
</feature>
<feature type="compositionally biased region" description="Basic and acidic residues" evidence="2">
    <location>
        <begin position="9"/>
        <end position="22"/>
    </location>
</feature>
<dbReference type="OrthoDB" id="5404651at2759"/>
<feature type="compositionally biased region" description="Pro residues" evidence="2">
    <location>
        <begin position="76"/>
        <end position="89"/>
    </location>
</feature>
<evidence type="ECO:0000313" key="4">
    <source>
        <dbReference type="Proteomes" id="UP000799772"/>
    </source>
</evidence>
<evidence type="ECO:0000313" key="3">
    <source>
        <dbReference type="EMBL" id="KAF2097569.1"/>
    </source>
</evidence>
<sequence length="508" mass="55013">MSDAPIHSQELRAGEPMSKEASPDSLRQDALSPSAELLPASQQDPVKMGSPAPVSASITPPPSSQQRVTRPSVRTPTPPTPHLSSPPPTLKEAAQLGPIVNDAELPSPDQVVNASTEELRSMVAELTSSLKETRMTAAHYKLQYNMLSMDSAENSNRMAVELAMAQREVDVLQQADERRRVDNSTPGRAYPTDGVANAALLHEMSRHCSLLQQENEELNDVLAQTRLTLEHREGQVLSLTEDNERLRGRIKKNREHMNGFLDYVQQHSPQSMTSTPHHTTPRSRAHLRAGPLLHESHSRGQQPFEALLLADKVLSQETATAPSTPGRAQGKKFGHRTAHSMSSLPSTPQRPPPNIAMQSNLRTPPNFAPIQEPPRTVPTALYSSQRQHQRRGSSDSTITASSVEDGGRSGDDEIPESQASQAATSMLRRTPVSKSMSSSKAGSFNSTGGGGGGMKQAKLFGQITKPGFSMPVEHEKRRLSDSRGQPAIKRARVGEAVGLGIGLDGPRV</sequence>
<proteinExistence type="predicted"/>
<reference evidence="3" key="1">
    <citation type="journal article" date="2020" name="Stud. Mycol.">
        <title>101 Dothideomycetes genomes: a test case for predicting lifestyles and emergence of pathogens.</title>
        <authorList>
            <person name="Haridas S."/>
            <person name="Albert R."/>
            <person name="Binder M."/>
            <person name="Bloem J."/>
            <person name="Labutti K."/>
            <person name="Salamov A."/>
            <person name="Andreopoulos B."/>
            <person name="Baker S."/>
            <person name="Barry K."/>
            <person name="Bills G."/>
            <person name="Bluhm B."/>
            <person name="Cannon C."/>
            <person name="Castanera R."/>
            <person name="Culley D."/>
            <person name="Daum C."/>
            <person name="Ezra D."/>
            <person name="Gonzalez J."/>
            <person name="Henrissat B."/>
            <person name="Kuo A."/>
            <person name="Liang C."/>
            <person name="Lipzen A."/>
            <person name="Lutzoni F."/>
            <person name="Magnuson J."/>
            <person name="Mondo S."/>
            <person name="Nolan M."/>
            <person name="Ohm R."/>
            <person name="Pangilinan J."/>
            <person name="Park H.-J."/>
            <person name="Ramirez L."/>
            <person name="Alfaro M."/>
            <person name="Sun H."/>
            <person name="Tritt A."/>
            <person name="Yoshinaga Y."/>
            <person name="Zwiers L.-H."/>
            <person name="Turgeon B."/>
            <person name="Goodwin S."/>
            <person name="Spatafora J."/>
            <person name="Crous P."/>
            <person name="Grigoriev I."/>
        </authorList>
    </citation>
    <scope>NUCLEOTIDE SEQUENCE</scope>
    <source>
        <strain evidence="3">CBS 133067</strain>
    </source>
</reference>
<feature type="compositionally biased region" description="Basic and acidic residues" evidence="2">
    <location>
        <begin position="472"/>
        <end position="481"/>
    </location>
</feature>
<accession>A0A9P4M997</accession>
<dbReference type="AlphaFoldDB" id="A0A9P4M997"/>
<keyword evidence="4" id="KW-1185">Reference proteome</keyword>
<keyword evidence="1" id="KW-0175">Coiled coil</keyword>
<evidence type="ECO:0000256" key="2">
    <source>
        <dbReference type="SAM" id="MobiDB-lite"/>
    </source>
</evidence>
<gene>
    <name evidence="3" type="ORF">NA57DRAFT_58144</name>
</gene>
<feature type="region of interest" description="Disordered" evidence="2">
    <location>
        <begin position="1"/>
        <end position="91"/>
    </location>
</feature>